<dbReference type="EMBL" id="DQIR01068793">
    <property type="protein sequence ID" value="HDA24269.1"/>
    <property type="molecule type" value="Transcribed_RNA"/>
</dbReference>
<feature type="region of interest" description="Disordered" evidence="1">
    <location>
        <begin position="20"/>
        <end position="42"/>
    </location>
</feature>
<dbReference type="EMBL" id="DQIR01074600">
    <property type="protein sequence ID" value="HDA30076.1"/>
    <property type="molecule type" value="Transcribed_RNA"/>
</dbReference>
<organism evidence="2">
    <name type="scientific">Sus scrofa</name>
    <name type="common">Pig</name>
    <dbReference type="NCBI Taxonomy" id="9823"/>
    <lineage>
        <taxon>Eukaryota</taxon>
        <taxon>Metazoa</taxon>
        <taxon>Chordata</taxon>
        <taxon>Craniata</taxon>
        <taxon>Vertebrata</taxon>
        <taxon>Euteleostomi</taxon>
        <taxon>Mammalia</taxon>
        <taxon>Eutheria</taxon>
        <taxon>Laurasiatheria</taxon>
        <taxon>Artiodactyla</taxon>
        <taxon>Suina</taxon>
        <taxon>Suidae</taxon>
        <taxon>Sus</taxon>
    </lineage>
</organism>
<feature type="compositionally biased region" description="Low complexity" evidence="1">
    <location>
        <begin position="348"/>
        <end position="371"/>
    </location>
</feature>
<feature type="compositionally biased region" description="Polar residues" evidence="1">
    <location>
        <begin position="306"/>
        <end position="319"/>
    </location>
</feature>
<name>A0A480HJ60_PIG</name>
<protein>
    <submittedName>
        <fullName evidence="2">Complement C1q tumor necrosis factor-related protein 1</fullName>
    </submittedName>
</protein>
<evidence type="ECO:0000256" key="1">
    <source>
        <dbReference type="SAM" id="MobiDB-lite"/>
    </source>
</evidence>
<reference evidence="2" key="1">
    <citation type="journal article" date="2019" name="PeerJ">
        <title>Genes of the pig, Sus scrofa, reconstructed with EvidentialGene.</title>
        <authorList>
            <person name="Gilbert D.G."/>
        </authorList>
    </citation>
    <scope>NUCLEOTIDE SEQUENCE</scope>
</reference>
<feature type="compositionally biased region" description="Polar residues" evidence="1">
    <location>
        <begin position="402"/>
        <end position="414"/>
    </location>
</feature>
<feature type="region of interest" description="Disordered" evidence="1">
    <location>
        <begin position="293"/>
        <end position="414"/>
    </location>
</feature>
<proteinExistence type="predicted"/>
<feature type="compositionally biased region" description="Gly residues" evidence="1">
    <location>
        <begin position="25"/>
        <end position="39"/>
    </location>
</feature>
<evidence type="ECO:0000313" key="2">
    <source>
        <dbReference type="EMBL" id="HDA24269.1"/>
    </source>
</evidence>
<dbReference type="AlphaFoldDB" id="A0A480HJ60"/>
<sequence length="414" mass="42740">MWGGAGRLAGAGAAQGWQVLDRGGGHQAGGRGRAGGRGEAAGQEVRGRLGLGGGLDQVAAEGDVGVELVAEDGVLALALEEAHPHLVLVPQLQHQALALHDAAVAHLRVQDHHLLRVLHDVQVRLLLVPGVHVEAEEVDAGHVAVELPGEHVEVAVEVHELRVEDHRLVVVVAVQRLLPAHREGGVVVLAPVPGGPHGPLLPLGSRVAPGACRACFAVLALQAPVAAVALLTFQYGDVDLWHRDGLVHGSARVTAAEAPGSRGLLALKGAVRLTLFFSPLSAVQRRLLGPLLPPGRTAQHRAAGEGQQQTACQRESQPTGAHLPGEPCSSHQRPGAGRPRPPTASLTASPSGAASSRPGRGTTRRAAAGEQAEGKRLRKGGRGAGATAGPCRRHLDLPRSKVSLTRSGNAVSRK</sequence>
<accession>A0A480HJ60</accession>